<dbReference type="GO" id="GO:0005777">
    <property type="term" value="C:peroxisome"/>
    <property type="evidence" value="ECO:0007669"/>
    <property type="project" value="TreeGrafter"/>
</dbReference>
<comment type="caution">
    <text evidence="12">The sequence shown here is derived from an EMBL/GenBank/DDBJ whole genome shotgun (WGS) entry which is preliminary data.</text>
</comment>
<dbReference type="EC" id="2.6.1.44" evidence="6"/>
<dbReference type="AlphaFoldDB" id="A0A6S7J2K6"/>
<dbReference type="CDD" id="cd06451">
    <property type="entry name" value="AGAT_like"/>
    <property type="match status" value="1"/>
</dbReference>
<evidence type="ECO:0000256" key="9">
    <source>
        <dbReference type="RuleBase" id="RU004075"/>
    </source>
</evidence>
<feature type="domain" description="Aminotransferase class V" evidence="11">
    <location>
        <begin position="48"/>
        <end position="346"/>
    </location>
</feature>
<dbReference type="Gene3D" id="3.90.1150.10">
    <property type="entry name" value="Aspartate Aminotransferase, domain 1"/>
    <property type="match status" value="1"/>
</dbReference>
<dbReference type="OrthoDB" id="7403325at2759"/>
<dbReference type="InterPro" id="IPR024169">
    <property type="entry name" value="SP_NH2Trfase/AEP_transaminase"/>
</dbReference>
<dbReference type="SUPFAM" id="SSF53383">
    <property type="entry name" value="PLP-dependent transferases"/>
    <property type="match status" value="1"/>
</dbReference>
<organism evidence="12 13">
    <name type="scientific">Paramuricea clavata</name>
    <name type="common">Red gorgonian</name>
    <name type="synonym">Violescent sea-whip</name>
    <dbReference type="NCBI Taxonomy" id="317549"/>
    <lineage>
        <taxon>Eukaryota</taxon>
        <taxon>Metazoa</taxon>
        <taxon>Cnidaria</taxon>
        <taxon>Anthozoa</taxon>
        <taxon>Octocorallia</taxon>
        <taxon>Malacalcyonacea</taxon>
        <taxon>Plexauridae</taxon>
        <taxon>Paramuricea</taxon>
    </lineage>
</organism>
<evidence type="ECO:0000256" key="7">
    <source>
        <dbReference type="PIRSR" id="PIRSR000524-1"/>
    </source>
</evidence>
<dbReference type="Proteomes" id="UP001152795">
    <property type="component" value="Unassembled WGS sequence"/>
</dbReference>
<evidence type="ECO:0000256" key="10">
    <source>
        <dbReference type="RuleBase" id="RU004504"/>
    </source>
</evidence>
<dbReference type="InterPro" id="IPR015424">
    <property type="entry name" value="PyrdxlP-dep_Trfase"/>
</dbReference>
<evidence type="ECO:0000256" key="5">
    <source>
        <dbReference type="ARBA" id="ARBA00022898"/>
    </source>
</evidence>
<dbReference type="PROSITE" id="PS00595">
    <property type="entry name" value="AA_TRANSFER_CLASS_5"/>
    <property type="match status" value="1"/>
</dbReference>
<keyword evidence="13" id="KW-1185">Reference proteome</keyword>
<name>A0A6S7J2K6_PARCT</name>
<dbReference type="InterPro" id="IPR000192">
    <property type="entry name" value="Aminotrans_V_dom"/>
</dbReference>
<dbReference type="Gene3D" id="3.40.640.10">
    <property type="entry name" value="Type I PLP-dependent aspartate aminotransferase-like (Major domain)"/>
    <property type="match status" value="1"/>
</dbReference>
<dbReference type="Pfam" id="PF00266">
    <property type="entry name" value="Aminotran_5"/>
    <property type="match status" value="1"/>
</dbReference>
<dbReference type="PANTHER" id="PTHR21152:SF40">
    <property type="entry name" value="ALANINE--GLYOXYLATE AMINOTRANSFERASE"/>
    <property type="match status" value="1"/>
</dbReference>
<dbReference type="InterPro" id="IPR015422">
    <property type="entry name" value="PyrdxlP-dep_Trfase_small"/>
</dbReference>
<evidence type="ECO:0000256" key="4">
    <source>
        <dbReference type="ARBA" id="ARBA00022679"/>
    </source>
</evidence>
<dbReference type="InterPro" id="IPR015421">
    <property type="entry name" value="PyrdxlP-dep_Trfase_major"/>
</dbReference>
<evidence type="ECO:0000313" key="12">
    <source>
        <dbReference type="EMBL" id="CAB4024041.1"/>
    </source>
</evidence>
<feature type="modified residue" description="N6-(pyridoxal phosphate)lysine" evidence="8">
    <location>
        <position position="205"/>
    </location>
</feature>
<comment type="catalytic activity">
    <reaction evidence="6">
        <text>glyoxylate + L-alanine = glycine + pyruvate</text>
        <dbReference type="Rhea" id="RHEA:24248"/>
        <dbReference type="ChEBI" id="CHEBI:15361"/>
        <dbReference type="ChEBI" id="CHEBI:36655"/>
        <dbReference type="ChEBI" id="CHEBI:57305"/>
        <dbReference type="ChEBI" id="CHEBI:57972"/>
        <dbReference type="EC" id="2.6.1.44"/>
    </reaction>
</comment>
<dbReference type="PANTHER" id="PTHR21152">
    <property type="entry name" value="AMINOTRANSFERASE CLASS V"/>
    <property type="match status" value="1"/>
</dbReference>
<accession>A0A6S7J2K6</accession>
<dbReference type="GO" id="GO:0008453">
    <property type="term" value="F:alanine-glyoxylate transaminase activity"/>
    <property type="evidence" value="ECO:0007669"/>
    <property type="project" value="UniProtKB-EC"/>
</dbReference>
<evidence type="ECO:0000256" key="6">
    <source>
        <dbReference type="PIRNR" id="PIRNR000524"/>
    </source>
</evidence>
<evidence type="ECO:0000256" key="2">
    <source>
        <dbReference type="ARBA" id="ARBA00009236"/>
    </source>
</evidence>
<gene>
    <name evidence="12" type="ORF">PACLA_8A041788</name>
</gene>
<reference evidence="12" key="1">
    <citation type="submission" date="2020-04" db="EMBL/GenBank/DDBJ databases">
        <authorList>
            <person name="Alioto T."/>
            <person name="Alioto T."/>
            <person name="Gomez Garrido J."/>
        </authorList>
    </citation>
    <scope>NUCLEOTIDE SEQUENCE</scope>
    <source>
        <strain evidence="12">A484AB</strain>
    </source>
</reference>
<evidence type="ECO:0000313" key="13">
    <source>
        <dbReference type="Proteomes" id="UP001152795"/>
    </source>
</evidence>
<sequence>MAVVEPPKQLLVPLKVEERLLMGPGPSNAHRRVLDACAQPILGLLDPRFCAIMDEVKLGLQYIWQTKNKHTFALSGTGHSGVEASIINMTERGEKIMICVNGIWGERASDMAERIGCDVRKIERPIGEVFTLEDIQKGIEEYKPGVVFITHGESSGTTCQPLEGIGKLCHNNDCILIVDSVASLGGSPLNVDDLEIDVVYSGSQKCLGAPPGLSPISLSPRAWKKLQSRNTKVPSFYFDLTMIANYWGCDDGPRRYHHTGPINSVYALREALSLVVEEGLENFIARHQKSAELLQDGFEKMGFAFLVQDKRHRLPTITGVLIPQGVDQKKVSAFIGEKYKMDIPGGLGKSAGKIWRVGLMGVNSTKDNVNLVLKAFQDAMDNIKLQNNL</sequence>
<dbReference type="GO" id="GO:0004760">
    <property type="term" value="F:L-serine-pyruvate transaminase activity"/>
    <property type="evidence" value="ECO:0007669"/>
    <property type="project" value="TreeGrafter"/>
</dbReference>
<feature type="binding site" evidence="7">
    <location>
        <position position="356"/>
    </location>
    <ligand>
        <name>substrate</name>
    </ligand>
</feature>
<dbReference type="GO" id="GO:0019265">
    <property type="term" value="P:glycine biosynthetic process, by transamination of glyoxylate"/>
    <property type="evidence" value="ECO:0007669"/>
    <property type="project" value="TreeGrafter"/>
</dbReference>
<evidence type="ECO:0000256" key="8">
    <source>
        <dbReference type="PIRSR" id="PIRSR000524-50"/>
    </source>
</evidence>
<proteinExistence type="inferred from homology"/>
<evidence type="ECO:0000256" key="1">
    <source>
        <dbReference type="ARBA" id="ARBA00001933"/>
    </source>
</evidence>
<keyword evidence="4" id="KW-0808">Transferase</keyword>
<keyword evidence="5 6" id="KW-0663">Pyridoxal phosphate</keyword>
<comment type="similarity">
    <text evidence="2 6 9">Belongs to the class-V pyridoxal-phosphate-dependent aminotransferase family.</text>
</comment>
<dbReference type="PIRSF" id="PIRSF000524">
    <property type="entry name" value="SPT"/>
    <property type="match status" value="1"/>
</dbReference>
<dbReference type="InterPro" id="IPR020578">
    <property type="entry name" value="Aminotrans_V_PyrdxlP_BS"/>
</dbReference>
<evidence type="ECO:0000259" key="11">
    <source>
        <dbReference type="Pfam" id="PF00266"/>
    </source>
</evidence>
<keyword evidence="3 12" id="KW-0032">Aminotransferase</keyword>
<protein>
    <recommendedName>
        <fullName evidence="6">Alanine--glyoxylate aminotransferase</fullName>
        <ecNumber evidence="6">2.6.1.44</ecNumber>
    </recommendedName>
</protein>
<evidence type="ECO:0000256" key="3">
    <source>
        <dbReference type="ARBA" id="ARBA00022576"/>
    </source>
</evidence>
<dbReference type="EMBL" id="CACRXK020012812">
    <property type="protein sequence ID" value="CAB4024041.1"/>
    <property type="molecule type" value="Genomic_DNA"/>
</dbReference>
<dbReference type="FunFam" id="3.40.640.10:FF:000027">
    <property type="entry name" value="Serine--pyruvate aminotransferase, mitochondrial"/>
    <property type="match status" value="1"/>
</dbReference>
<comment type="cofactor">
    <cofactor evidence="1 6 8 10">
        <name>pyridoxal 5'-phosphate</name>
        <dbReference type="ChEBI" id="CHEBI:597326"/>
    </cofactor>
</comment>